<evidence type="ECO:0000313" key="3">
    <source>
        <dbReference type="EMBL" id="JAP77614.1"/>
    </source>
</evidence>
<name>A0A131YE55_RHIAP</name>
<evidence type="ECO:0000256" key="2">
    <source>
        <dbReference type="SAM" id="SignalP"/>
    </source>
</evidence>
<protein>
    <recommendedName>
        <fullName evidence="4">Glycine rich superfamily member</fullName>
    </recommendedName>
</protein>
<evidence type="ECO:0008006" key="4">
    <source>
        <dbReference type="Google" id="ProtNLM"/>
    </source>
</evidence>
<dbReference type="AlphaFoldDB" id="A0A131YE55"/>
<accession>A0A131YE55</accession>
<feature type="region of interest" description="Disordered" evidence="1">
    <location>
        <begin position="39"/>
        <end position="103"/>
    </location>
</feature>
<reference evidence="3" key="1">
    <citation type="journal article" date="2016" name="Ticks Tick Borne Dis.">
        <title>De novo assembly and annotation of the salivary gland transcriptome of Rhipicephalus appendiculatus male and female ticks during blood feeding.</title>
        <authorList>
            <person name="de Castro M.H."/>
            <person name="de Klerk D."/>
            <person name="Pienaar R."/>
            <person name="Latif A.A."/>
            <person name="Rees D.J."/>
            <person name="Mans B.J."/>
        </authorList>
    </citation>
    <scope>NUCLEOTIDE SEQUENCE</scope>
    <source>
        <tissue evidence="3">Salivary glands</tissue>
    </source>
</reference>
<keyword evidence="2" id="KW-0732">Signal</keyword>
<feature type="signal peptide" evidence="2">
    <location>
        <begin position="1"/>
        <end position="20"/>
    </location>
</feature>
<organism evidence="3">
    <name type="scientific">Rhipicephalus appendiculatus</name>
    <name type="common">Brown ear tick</name>
    <dbReference type="NCBI Taxonomy" id="34631"/>
    <lineage>
        <taxon>Eukaryota</taxon>
        <taxon>Metazoa</taxon>
        <taxon>Ecdysozoa</taxon>
        <taxon>Arthropoda</taxon>
        <taxon>Chelicerata</taxon>
        <taxon>Arachnida</taxon>
        <taxon>Acari</taxon>
        <taxon>Parasitiformes</taxon>
        <taxon>Ixodida</taxon>
        <taxon>Ixodoidea</taxon>
        <taxon>Ixodidae</taxon>
        <taxon>Rhipicephalinae</taxon>
        <taxon>Rhipicephalus</taxon>
        <taxon>Rhipicephalus</taxon>
    </lineage>
</organism>
<evidence type="ECO:0000256" key="1">
    <source>
        <dbReference type="SAM" id="MobiDB-lite"/>
    </source>
</evidence>
<dbReference type="EMBL" id="GEDV01010943">
    <property type="protein sequence ID" value="JAP77614.1"/>
    <property type="molecule type" value="Transcribed_RNA"/>
</dbReference>
<proteinExistence type="predicted"/>
<sequence>MRSTVLTGLIALVICSVTHCEGVSLRAHQRNARVAMFPPQNMMPISGRDGGGYHPSMQGHAASAGSPQGFHNALGPMPMDNFPGMDGDAGGAGQPPSSSHFFG</sequence>
<feature type="chain" id="PRO_5007284805" description="Glycine rich superfamily member" evidence="2">
    <location>
        <begin position="21"/>
        <end position="103"/>
    </location>
</feature>